<evidence type="ECO:0000313" key="1">
    <source>
        <dbReference type="EMBL" id="MBW83803.1"/>
    </source>
</evidence>
<sequence>MTRVWNAIKEGILIESCVTTGGPLQARTISTRMDFFFQHSGLDLFLSLR</sequence>
<organism evidence="1">
    <name type="scientific">Rhizophora mucronata</name>
    <name type="common">Asiatic mangrove</name>
    <dbReference type="NCBI Taxonomy" id="61149"/>
    <lineage>
        <taxon>Eukaryota</taxon>
        <taxon>Viridiplantae</taxon>
        <taxon>Streptophyta</taxon>
        <taxon>Embryophyta</taxon>
        <taxon>Tracheophyta</taxon>
        <taxon>Spermatophyta</taxon>
        <taxon>Magnoliopsida</taxon>
        <taxon>eudicotyledons</taxon>
        <taxon>Gunneridae</taxon>
        <taxon>Pentapetalae</taxon>
        <taxon>rosids</taxon>
        <taxon>fabids</taxon>
        <taxon>Malpighiales</taxon>
        <taxon>Rhizophoraceae</taxon>
        <taxon>Rhizophora</taxon>
    </lineage>
</organism>
<keyword evidence="1" id="KW-0812">Transmembrane</keyword>
<protein>
    <submittedName>
        <fullName evidence="1">Transmembrane protein 18</fullName>
    </submittedName>
</protein>
<reference evidence="1" key="1">
    <citation type="submission" date="2018-02" db="EMBL/GenBank/DDBJ databases">
        <title>Rhizophora mucronata_Transcriptome.</title>
        <authorList>
            <person name="Meera S.P."/>
            <person name="Sreeshan A."/>
            <person name="Augustine A."/>
        </authorList>
    </citation>
    <scope>NUCLEOTIDE SEQUENCE</scope>
    <source>
        <tissue evidence="1">Leaf</tissue>
    </source>
</reference>
<name>A0A2P2IRF5_RHIMU</name>
<dbReference type="AlphaFoldDB" id="A0A2P2IRF5"/>
<keyword evidence="1" id="KW-0472">Membrane</keyword>
<accession>A0A2P2IRF5</accession>
<proteinExistence type="predicted"/>
<dbReference type="EMBL" id="GGEC01003320">
    <property type="protein sequence ID" value="MBW83803.1"/>
    <property type="molecule type" value="Transcribed_RNA"/>
</dbReference>